<sequence>MGKWSVLKGKLSFNECYSPPLGWRISGNLFDKWLYNNMSNKHIYFEYYHLI</sequence>
<dbReference type="EMBL" id="MN740331">
    <property type="protein sequence ID" value="QHU00939.1"/>
    <property type="molecule type" value="Genomic_DNA"/>
</dbReference>
<proteinExistence type="predicted"/>
<organism evidence="1">
    <name type="scientific">viral metagenome</name>
    <dbReference type="NCBI Taxonomy" id="1070528"/>
    <lineage>
        <taxon>unclassified sequences</taxon>
        <taxon>metagenomes</taxon>
        <taxon>organismal metagenomes</taxon>
    </lineage>
</organism>
<protein>
    <submittedName>
        <fullName evidence="1">Uncharacterized protein</fullName>
    </submittedName>
</protein>
<reference evidence="1" key="1">
    <citation type="journal article" date="2020" name="Nature">
        <title>Giant virus diversity and host interactions through global metagenomics.</title>
        <authorList>
            <person name="Schulz F."/>
            <person name="Roux S."/>
            <person name="Paez-Espino D."/>
            <person name="Jungbluth S."/>
            <person name="Walsh D.A."/>
            <person name="Denef V.J."/>
            <person name="McMahon K.D."/>
            <person name="Konstantinidis K.T."/>
            <person name="Eloe-Fadrosh E.A."/>
            <person name="Kyrpides N.C."/>
            <person name="Woyke T."/>
        </authorList>
    </citation>
    <scope>NUCLEOTIDE SEQUENCE</scope>
    <source>
        <strain evidence="1">GVMAG-M-3300025860-20</strain>
    </source>
</reference>
<evidence type="ECO:0000313" key="1">
    <source>
        <dbReference type="EMBL" id="QHU00939.1"/>
    </source>
</evidence>
<dbReference type="AlphaFoldDB" id="A0A6C0J5I4"/>
<name>A0A6C0J5I4_9ZZZZ</name>
<accession>A0A6C0J5I4</accession>